<feature type="region of interest" description="Disordered" evidence="7">
    <location>
        <begin position="1"/>
        <end position="43"/>
    </location>
</feature>
<evidence type="ECO:0000256" key="5">
    <source>
        <dbReference type="ARBA" id="ARBA00023235"/>
    </source>
</evidence>
<feature type="active site" description="O-(5'-phospho-DNA)-tyrosine intermediate" evidence="6">
    <location>
        <position position="153"/>
    </location>
</feature>
<dbReference type="PANTHER" id="PTHR43493">
    <property type="entry name" value="DNA GYRASE/TOPOISOMERASE SUBUNIT A"/>
    <property type="match status" value="1"/>
</dbReference>
<dbReference type="EC" id="5.99.1.3" evidence="9"/>
<proteinExistence type="inferred from homology"/>
<dbReference type="GO" id="GO:0005737">
    <property type="term" value="C:cytoplasm"/>
    <property type="evidence" value="ECO:0007669"/>
    <property type="project" value="TreeGrafter"/>
</dbReference>
<keyword evidence="10" id="KW-1185">Reference proteome</keyword>
<dbReference type="EMBL" id="CP002689">
    <property type="protein sequence ID" value="AEE12037.1"/>
    <property type="molecule type" value="Genomic_DNA"/>
</dbReference>
<dbReference type="NCBIfam" id="NF007209">
    <property type="entry name" value="PRK09631.1"/>
    <property type="match status" value="1"/>
</dbReference>
<gene>
    <name evidence="9" type="ordered locus">Poras_0083</name>
</gene>
<dbReference type="Gene3D" id="3.30.1360.40">
    <property type="match status" value="1"/>
</dbReference>
<dbReference type="GO" id="GO:0005524">
    <property type="term" value="F:ATP binding"/>
    <property type="evidence" value="ECO:0007669"/>
    <property type="project" value="InterPro"/>
</dbReference>
<dbReference type="Gene3D" id="3.90.199.10">
    <property type="entry name" value="Topoisomerase II, domain 5"/>
    <property type="match status" value="1"/>
</dbReference>
<dbReference type="InterPro" id="IPR013757">
    <property type="entry name" value="Topo_IIA_A_a_sf"/>
</dbReference>
<dbReference type="OrthoDB" id="9806486at2"/>
<dbReference type="PANTHER" id="PTHR43493:SF5">
    <property type="entry name" value="DNA GYRASE SUBUNIT A, CHLOROPLASTIC_MITOCHONDRIAL"/>
    <property type="match status" value="1"/>
</dbReference>
<accession>F4KL63</accession>
<evidence type="ECO:0000256" key="4">
    <source>
        <dbReference type="ARBA" id="ARBA00023125"/>
    </source>
</evidence>
<dbReference type="Gene3D" id="1.10.268.10">
    <property type="entry name" value="Topoisomerase, domain 3"/>
    <property type="match status" value="1"/>
</dbReference>
<dbReference type="GO" id="GO:0006265">
    <property type="term" value="P:DNA topological change"/>
    <property type="evidence" value="ECO:0007669"/>
    <property type="project" value="UniProtKB-UniRule"/>
</dbReference>
<keyword evidence="4 6" id="KW-0238">DNA-binding</keyword>
<name>F4KL63_PORAD</name>
<dbReference type="AlphaFoldDB" id="F4KL63"/>
<feature type="domain" description="Topo IIA-type catalytic" evidence="8">
    <location>
        <begin position="72"/>
        <end position="523"/>
    </location>
</feature>
<dbReference type="SUPFAM" id="SSF56719">
    <property type="entry name" value="Type II DNA topoisomerase"/>
    <property type="match status" value="1"/>
</dbReference>
<dbReference type="InterPro" id="IPR002205">
    <property type="entry name" value="Topo_IIA_dom_A"/>
</dbReference>
<dbReference type="HOGENOM" id="CLU_015760_0_0_10"/>
<evidence type="ECO:0000313" key="10">
    <source>
        <dbReference type="Proteomes" id="UP000006545"/>
    </source>
</evidence>
<dbReference type="GO" id="GO:0003918">
    <property type="term" value="F:DNA topoisomerase type II (double strand cut, ATP-hydrolyzing) activity"/>
    <property type="evidence" value="ECO:0007669"/>
    <property type="project" value="UniProtKB-EC"/>
</dbReference>
<dbReference type="Proteomes" id="UP000006545">
    <property type="component" value="Chromosome"/>
</dbReference>
<dbReference type="STRING" id="879243.Poras_0083"/>
<dbReference type="eggNOG" id="COG0188">
    <property type="taxonomic scope" value="Bacteria"/>
</dbReference>
<dbReference type="InterPro" id="IPR013758">
    <property type="entry name" value="Topo_IIA_A/C_ab"/>
</dbReference>
<comment type="catalytic activity">
    <reaction evidence="1 6">
        <text>ATP-dependent breakage, passage and rejoining of double-stranded DNA.</text>
        <dbReference type="EC" id="5.6.2.2"/>
    </reaction>
</comment>
<dbReference type="GO" id="GO:0003677">
    <property type="term" value="F:DNA binding"/>
    <property type="evidence" value="ECO:0007669"/>
    <property type="project" value="UniProtKB-UniRule"/>
</dbReference>
<dbReference type="InterPro" id="IPR050220">
    <property type="entry name" value="Type_II_DNA_Topoisomerases"/>
</dbReference>
<dbReference type="NCBIfam" id="NF009397">
    <property type="entry name" value="PRK12758.1"/>
    <property type="match status" value="1"/>
</dbReference>
<dbReference type="PROSITE" id="PS52040">
    <property type="entry name" value="TOPO_IIA"/>
    <property type="match status" value="1"/>
</dbReference>
<evidence type="ECO:0000256" key="7">
    <source>
        <dbReference type="SAM" id="MobiDB-lite"/>
    </source>
</evidence>
<evidence type="ECO:0000256" key="2">
    <source>
        <dbReference type="ARBA" id="ARBA00008263"/>
    </source>
</evidence>
<dbReference type="Pfam" id="PF00521">
    <property type="entry name" value="DNA_topoisoIV"/>
    <property type="match status" value="1"/>
</dbReference>
<dbReference type="KEGG" id="pah:Poras_0083"/>
<dbReference type="InterPro" id="IPR013760">
    <property type="entry name" value="Topo_IIA-like_dom_sf"/>
</dbReference>
<dbReference type="GO" id="GO:0009330">
    <property type="term" value="C:DNA topoisomerase type II (double strand cut, ATP-hydrolyzing) complex"/>
    <property type="evidence" value="ECO:0007669"/>
    <property type="project" value="TreeGrafter"/>
</dbReference>
<comment type="similarity">
    <text evidence="2">Belongs to the type II topoisomerase GyrA/ParC subunit family.</text>
</comment>
<protein>
    <submittedName>
        <fullName evidence="9">DNA topoisomerase (ATP-hydrolyzing)</fullName>
        <ecNumber evidence="9">5.99.1.3</ecNumber>
    </submittedName>
</protein>
<dbReference type="SMART" id="SM00434">
    <property type="entry name" value="TOP4c"/>
    <property type="match status" value="1"/>
</dbReference>
<sequence length="875" mass="98907">MDQDNHDIEQEQEMEETTPTDIEAASTSADPSDEGYVAPEEDEGEGHLHTLGGMYRHWFLDYASYVILERAVPHIEDGLKPVQRRVLYTMHLMENGTLHKVAKIVGATMAYHPHGDASINDALVQLGQKGYLIDTQGNWGNILTGDEAAAGRYIEAKLSNFALEILFGDKITPWMKSYDGKSREPVYLPARFPLLLAQGAEGIAVGLSCKILPHNPKELIEAACAYLRGEPFTLYPDFPTGGIIDVDRYNDGKRGGQVKSRARIERIEDRVLSVRDLPFGKTTSTLIDSILKANDKGLIKIKRIDDMTAETADIRIYLPVGVSADKTIDGLYAFTDCEVSISPNACVIEDDKPRFLGVSDLLRHSVKHTRELLQEDLRLQLHDRQEEYMGASLERLFIEHRIYKLRPFEEAPDQQTALDVIRKALEPIVGDSLLRPITDDDLARLLEIKMARILKFNLEKNEQLILRLTEEMAQIQHHLDHITDYTIHYYSSLLEEYGAGWERRTQIGHFGTIEATKVVEENLKLYIDRKMGFAGTGIKGGEYVCDCSEIDDMIVFFRDGTYLITKIEEKKFLGKERVLHINKYVRGDKRTIYNAIYLDGKTKTSFIKRFHVSASIRDRGYNLTMGTPGSKVLYFSANPNGEAESVMVKLLRGATSRRILVFEKDFADIAIKGRSAKGNIVTRAPIERITLKEQGGSTLGGRKVWFDPDVNRINYNDQGNYLGEFESSDRILVILPSEQAYTTDFGESNHFSESPKVIEKYDPDKVWSVIYTTPEGVTYIKRVSMPDSKRPQAIIDPEEQLLALTDEAEAQFTLITKPQGRKKAATIEISVTEYEPLKKISARGKRITALPIDSFEKVESVADETEEEEEELTDE</sequence>
<evidence type="ECO:0000256" key="6">
    <source>
        <dbReference type="PROSITE-ProRule" id="PRU01384"/>
    </source>
</evidence>
<reference evidence="10" key="1">
    <citation type="submission" date="2011-04" db="EMBL/GenBank/DDBJ databases">
        <title>The complete genome of Porphyromonas asaccharolytica DSM 20707.</title>
        <authorList>
            <person name="Lucas S."/>
            <person name="Han J."/>
            <person name="Lapidus A."/>
            <person name="Bruce D."/>
            <person name="Goodwin L."/>
            <person name="Pitluck S."/>
            <person name="Peters L."/>
            <person name="Kyrpides N."/>
            <person name="Mavromatis K."/>
            <person name="Ivanova N."/>
            <person name="Ovchinnikova G."/>
            <person name="Pagani I."/>
            <person name="Lu M."/>
            <person name="Detter J.C."/>
            <person name="Tapia R."/>
            <person name="Han C."/>
            <person name="Land M."/>
            <person name="Hauser L."/>
            <person name="Markowitz V."/>
            <person name="Cheng J.-F."/>
            <person name="Hugenholtz P."/>
            <person name="Woyke T."/>
            <person name="Wu D."/>
            <person name="Gronow S."/>
            <person name="Wellnitz S."/>
            <person name="Brambilla E."/>
            <person name="Klenk H.-P."/>
            <person name="Eisen J.A."/>
        </authorList>
    </citation>
    <scope>NUCLEOTIDE SEQUENCE [LARGE SCALE GENOMIC DNA]</scope>
    <source>
        <strain evidence="10">ATCC 25260 / DSM 20707 / VPI 4198</strain>
    </source>
</reference>
<evidence type="ECO:0000256" key="1">
    <source>
        <dbReference type="ARBA" id="ARBA00000185"/>
    </source>
</evidence>
<evidence type="ECO:0000259" key="8">
    <source>
        <dbReference type="PROSITE" id="PS52040"/>
    </source>
</evidence>
<organism evidence="9 10">
    <name type="scientific">Porphyromonas asaccharolytica (strain ATCC 25260 / DSM 20707 / BCRC 10618 / CCUG 7834 / JCM 6326 / LMG 13178 / VPI 4198 / B440)</name>
    <name type="common">Bacteroides asaccharolyticus</name>
    <dbReference type="NCBI Taxonomy" id="879243"/>
    <lineage>
        <taxon>Bacteria</taxon>
        <taxon>Pseudomonadati</taxon>
        <taxon>Bacteroidota</taxon>
        <taxon>Bacteroidia</taxon>
        <taxon>Bacteroidales</taxon>
        <taxon>Porphyromonadaceae</taxon>
        <taxon>Porphyromonas</taxon>
    </lineage>
</organism>
<keyword evidence="5 6" id="KW-0413">Isomerase</keyword>
<dbReference type="RefSeq" id="WP_004331752.1">
    <property type="nucleotide sequence ID" value="NC_015501.1"/>
</dbReference>
<keyword evidence="3 6" id="KW-0799">Topoisomerase</keyword>
<evidence type="ECO:0000313" key="9">
    <source>
        <dbReference type="EMBL" id="AEE12037.1"/>
    </source>
</evidence>
<evidence type="ECO:0000256" key="3">
    <source>
        <dbReference type="ARBA" id="ARBA00023029"/>
    </source>
</evidence>